<feature type="transmembrane region" description="Helical" evidence="6">
    <location>
        <begin position="791"/>
        <end position="810"/>
    </location>
</feature>
<evidence type="ECO:0000256" key="7">
    <source>
        <dbReference type="SAM" id="SignalP"/>
    </source>
</evidence>
<dbReference type="InterPro" id="IPR001320">
    <property type="entry name" value="Iontro_rcpt_C"/>
</dbReference>
<feature type="region of interest" description="Disordered" evidence="5">
    <location>
        <begin position="1080"/>
        <end position="1114"/>
    </location>
</feature>
<evidence type="ECO:0000256" key="2">
    <source>
        <dbReference type="ARBA" id="ARBA00008685"/>
    </source>
</evidence>
<evidence type="ECO:0000256" key="1">
    <source>
        <dbReference type="ARBA" id="ARBA00007831"/>
    </source>
</evidence>
<protein>
    <recommendedName>
        <fullName evidence="8">Ionotropic glutamate receptor C-terminal domain-containing protein</fullName>
    </recommendedName>
</protein>
<accession>A0AA39C634</accession>
<dbReference type="PANTHER" id="PTHR10502">
    <property type="entry name" value="ANNEXIN"/>
    <property type="match status" value="1"/>
</dbReference>
<dbReference type="InterPro" id="IPR001464">
    <property type="entry name" value="Annexin"/>
</dbReference>
<keyword evidence="3" id="KW-0677">Repeat</keyword>
<evidence type="ECO:0000256" key="6">
    <source>
        <dbReference type="SAM" id="Phobius"/>
    </source>
</evidence>
<keyword evidence="10" id="KW-1185">Reference proteome</keyword>
<dbReference type="EMBL" id="JAQQBS010001424">
    <property type="protein sequence ID" value="KAK0158493.1"/>
    <property type="molecule type" value="Genomic_DNA"/>
</dbReference>
<comment type="similarity">
    <text evidence="1">Belongs to the annexin family.</text>
</comment>
<dbReference type="GO" id="GO:0005886">
    <property type="term" value="C:plasma membrane"/>
    <property type="evidence" value="ECO:0007669"/>
    <property type="project" value="TreeGrafter"/>
</dbReference>
<keyword evidence="7" id="KW-0732">Signal</keyword>
<dbReference type="Proteomes" id="UP001168990">
    <property type="component" value="Unassembled WGS sequence"/>
</dbReference>
<feature type="transmembrane region" description="Helical" evidence="6">
    <location>
        <begin position="1032"/>
        <end position="1056"/>
    </location>
</feature>
<name>A0AA39C634_9HYME</name>
<dbReference type="Pfam" id="PF00060">
    <property type="entry name" value="Lig_chan"/>
    <property type="match status" value="1"/>
</dbReference>
<keyword evidence="6" id="KW-1133">Transmembrane helix</keyword>
<reference evidence="9" key="2">
    <citation type="submission" date="2023-03" db="EMBL/GenBank/DDBJ databases">
        <authorList>
            <person name="Inwood S.N."/>
            <person name="Skelly J.G."/>
            <person name="Guhlin J."/>
            <person name="Harrop T.W.R."/>
            <person name="Goldson S.G."/>
            <person name="Dearden P.K."/>
        </authorList>
    </citation>
    <scope>NUCLEOTIDE SEQUENCE</scope>
    <source>
        <strain evidence="9">Irish</strain>
        <tissue evidence="9">Whole body</tissue>
    </source>
</reference>
<evidence type="ECO:0000259" key="8">
    <source>
        <dbReference type="Pfam" id="PF00060"/>
    </source>
</evidence>
<evidence type="ECO:0000313" key="9">
    <source>
        <dbReference type="EMBL" id="KAK0158493.1"/>
    </source>
</evidence>
<dbReference type="GO" id="GO:0012506">
    <property type="term" value="C:vesicle membrane"/>
    <property type="evidence" value="ECO:0007669"/>
    <property type="project" value="TreeGrafter"/>
</dbReference>
<evidence type="ECO:0000256" key="5">
    <source>
        <dbReference type="SAM" id="MobiDB-lite"/>
    </source>
</evidence>
<organism evidence="9 10">
    <name type="scientific">Microctonus aethiopoides</name>
    <dbReference type="NCBI Taxonomy" id="144406"/>
    <lineage>
        <taxon>Eukaryota</taxon>
        <taxon>Metazoa</taxon>
        <taxon>Ecdysozoa</taxon>
        <taxon>Arthropoda</taxon>
        <taxon>Hexapoda</taxon>
        <taxon>Insecta</taxon>
        <taxon>Pterygota</taxon>
        <taxon>Neoptera</taxon>
        <taxon>Endopterygota</taxon>
        <taxon>Hymenoptera</taxon>
        <taxon>Apocrita</taxon>
        <taxon>Ichneumonoidea</taxon>
        <taxon>Braconidae</taxon>
        <taxon>Euphorinae</taxon>
        <taxon>Microctonus</taxon>
    </lineage>
</organism>
<comment type="similarity">
    <text evidence="2">Belongs to the glutamate-gated ion channel (TC 1.A.10.1) family.</text>
</comment>
<dbReference type="PANTHER" id="PTHR10502:SF243">
    <property type="entry name" value="ANNEXIN"/>
    <property type="match status" value="1"/>
</dbReference>
<dbReference type="GO" id="GO:0005509">
    <property type="term" value="F:calcium ion binding"/>
    <property type="evidence" value="ECO:0007669"/>
    <property type="project" value="InterPro"/>
</dbReference>
<sequence>MTLQLFDQSKCFRCLIIWMSVLSVALRAVQSCDLLDPILRDFTTNLRGRIKTNENGNDMKIIEMLMSLDKTQLSEVSDCYNTHYRQSLILNLRNKFNGKLEQIVVALVTPEIEYDAKLIHDGLFGMESDSSALIDLISTEPCWKLERIRATYQKLYKKSLNFDLAQYTTGHLRDLLLNLIKCDRREDQPLTQSMVENDARELYSGNTILPNGALSVENILVTGSFERIRRAVYRYYSRYHQYYESSLLKKYDGDFRRALITIVRWSKGKDRFYAERLYENLNSLEADEHSIIRIIVRNIDNMEPIKKEFIRRHKISLEEAITSKITGQYAKALVILINKNVLDSNGKRAGRDRPFLKLIADSTNVDRLVSETTLANPESMKRVQVDGFTVNAGKGRVKNKRKMLSGNCARSARVIVLRPEKSVLVESVEKFLQDQHYPQKNYRPLPFGVYFKNSKTIVVPRPRVERKENPENRDFIDITTKFTADQISQLAYTLPCVNKFVESFMNDQPSRIVVFLPEVNDADVSRRYLSTVQKLRSTFILSGNLSRNADYKTSLSALIIVPNYEFIENSTANLVNLCGNNCKFAVILTDIFGDVESFLEEADNLVDILWTKRIANVAILGTDGDRLLAAKSLAYKPNVFRQPSSPILVGECQRNQSWKINIDIYAPMKMDNSRVHFAFLDREPYITLRNSKNTSRYWGLEVSLLRVIMKRLQLQLRGFQIDWGDGTTVEDEVRNQFENNSDIDLIAGGILWDPNDNVDFTTPYDLVQVIWLLPIYNNISLQGLITPFDDLVWFAVCIVLIFGIILKYILFQDMSLLETMALVLGVAWHKQPAKISSRLVFMSWVIFGYILTQFYLASLAGQLMAQSEIQMETMADLINSGLNLGGTQTHKMLFKNAEDLDDDEVSDMILKTISKKFIVFSQEDYEHQLHELMDGHNRSVALAVMLNVSSMGSSFDRQYVHPLSEALASYPLSFPVWRGLPYLKQINSILSRLIQSGVIDYLGANAGRKSNFMNHNDQNNIEDDNNLLLDDIAPAFLLLIIGYSAGGVCLFGEIVCKKLTEHKKRKKKKIMGKVTTMKMKQMKGKARNGGKQSRQNIPKSNVKVGYYSRTHRYP</sequence>
<dbReference type="Gene3D" id="1.10.220.10">
    <property type="entry name" value="Annexin"/>
    <property type="match status" value="4"/>
</dbReference>
<dbReference type="SUPFAM" id="SSF47874">
    <property type="entry name" value="Annexin"/>
    <property type="match status" value="1"/>
</dbReference>
<dbReference type="Pfam" id="PF00191">
    <property type="entry name" value="Annexin"/>
    <property type="match status" value="2"/>
</dbReference>
<feature type="transmembrane region" description="Helical" evidence="6">
    <location>
        <begin position="839"/>
        <end position="857"/>
    </location>
</feature>
<keyword evidence="6" id="KW-0472">Membrane</keyword>
<dbReference type="AlphaFoldDB" id="A0AA39C634"/>
<keyword evidence="6" id="KW-0812">Transmembrane</keyword>
<dbReference type="SUPFAM" id="SSF53850">
    <property type="entry name" value="Periplasmic binding protein-like II"/>
    <property type="match status" value="1"/>
</dbReference>
<comment type="caution">
    <text evidence="9">The sequence shown here is derived from an EMBL/GenBank/DDBJ whole genome shotgun (WGS) entry which is preliminary data.</text>
</comment>
<dbReference type="GO" id="GO:0005544">
    <property type="term" value="F:calcium-dependent phospholipid binding"/>
    <property type="evidence" value="ECO:0007669"/>
    <property type="project" value="InterPro"/>
</dbReference>
<feature type="compositionally biased region" description="Polar residues" evidence="5">
    <location>
        <begin position="1090"/>
        <end position="1099"/>
    </location>
</feature>
<evidence type="ECO:0000313" key="10">
    <source>
        <dbReference type="Proteomes" id="UP001168990"/>
    </source>
</evidence>
<dbReference type="SMART" id="SM00335">
    <property type="entry name" value="ANX"/>
    <property type="match status" value="3"/>
</dbReference>
<feature type="domain" description="Ionotropic glutamate receptor C-terminal" evidence="8">
    <location>
        <begin position="815"/>
        <end position="1042"/>
    </location>
</feature>
<dbReference type="InterPro" id="IPR037104">
    <property type="entry name" value="Annexin_sf"/>
</dbReference>
<proteinExistence type="inferred from homology"/>
<reference evidence="9" key="1">
    <citation type="journal article" date="2023" name="bioRxiv">
        <title>Scaffold-level genome assemblies of two parasitoid biocontrol wasps reveal the parthenogenesis mechanism and an associated novel virus.</title>
        <authorList>
            <person name="Inwood S."/>
            <person name="Skelly J."/>
            <person name="Guhlin J."/>
            <person name="Harrop T."/>
            <person name="Goldson S."/>
            <person name="Dearden P."/>
        </authorList>
    </citation>
    <scope>NUCLEOTIDE SEQUENCE</scope>
    <source>
        <strain evidence="9">Irish</strain>
        <tissue evidence="9">Whole body</tissue>
    </source>
</reference>
<dbReference type="InterPro" id="IPR018502">
    <property type="entry name" value="Annexin_repeat"/>
</dbReference>
<evidence type="ECO:0000256" key="4">
    <source>
        <dbReference type="ARBA" id="ARBA00023216"/>
    </source>
</evidence>
<gene>
    <name evidence="9" type="ORF">PV328_009490</name>
</gene>
<dbReference type="GO" id="GO:0005737">
    <property type="term" value="C:cytoplasm"/>
    <property type="evidence" value="ECO:0007669"/>
    <property type="project" value="TreeGrafter"/>
</dbReference>
<dbReference type="PRINTS" id="PR00196">
    <property type="entry name" value="ANNEXIN"/>
</dbReference>
<dbReference type="GO" id="GO:0015276">
    <property type="term" value="F:ligand-gated monoatomic ion channel activity"/>
    <property type="evidence" value="ECO:0007669"/>
    <property type="project" value="InterPro"/>
</dbReference>
<feature type="signal peptide" evidence="7">
    <location>
        <begin position="1"/>
        <end position="31"/>
    </location>
</feature>
<dbReference type="GO" id="GO:0001786">
    <property type="term" value="F:phosphatidylserine binding"/>
    <property type="evidence" value="ECO:0007669"/>
    <property type="project" value="TreeGrafter"/>
</dbReference>
<feature type="chain" id="PRO_5041425421" description="Ionotropic glutamate receptor C-terminal domain-containing protein" evidence="7">
    <location>
        <begin position="32"/>
        <end position="1114"/>
    </location>
</feature>
<keyword evidence="4" id="KW-0041">Annexin</keyword>
<evidence type="ECO:0000256" key="3">
    <source>
        <dbReference type="ARBA" id="ARBA00022737"/>
    </source>
</evidence>
<dbReference type="GO" id="GO:0005634">
    <property type="term" value="C:nucleus"/>
    <property type="evidence" value="ECO:0007669"/>
    <property type="project" value="TreeGrafter"/>
</dbReference>